<feature type="chain" id="PRO_5022939389" evidence="1">
    <location>
        <begin position="29"/>
        <end position="176"/>
    </location>
</feature>
<organism evidence="2 3">
    <name type="scientific">Salinarimonas soli</name>
    <dbReference type="NCBI Taxonomy" id="1638099"/>
    <lineage>
        <taxon>Bacteria</taxon>
        <taxon>Pseudomonadati</taxon>
        <taxon>Pseudomonadota</taxon>
        <taxon>Alphaproteobacteria</taxon>
        <taxon>Hyphomicrobiales</taxon>
        <taxon>Salinarimonadaceae</taxon>
        <taxon>Salinarimonas</taxon>
    </lineage>
</organism>
<protein>
    <submittedName>
        <fullName evidence="2">Uncharacterized protein</fullName>
    </submittedName>
</protein>
<evidence type="ECO:0000256" key="1">
    <source>
        <dbReference type="SAM" id="SignalP"/>
    </source>
</evidence>
<dbReference type="InterPro" id="IPR019734">
    <property type="entry name" value="TPR_rpt"/>
</dbReference>
<reference evidence="2 3" key="2">
    <citation type="submission" date="2019-09" db="EMBL/GenBank/DDBJ databases">
        <authorList>
            <person name="Jin C."/>
        </authorList>
    </citation>
    <scope>NUCLEOTIDE SEQUENCE [LARGE SCALE GENOMIC DNA]</scope>
    <source>
        <strain evidence="2 3">BN140002</strain>
    </source>
</reference>
<dbReference type="Pfam" id="PF13181">
    <property type="entry name" value="TPR_8"/>
    <property type="match status" value="1"/>
</dbReference>
<dbReference type="AlphaFoldDB" id="A0A5B2V7J6"/>
<gene>
    <name evidence="2" type="ORF">F0L46_21605</name>
</gene>
<comment type="caution">
    <text evidence="2">The sequence shown here is derived from an EMBL/GenBank/DDBJ whole genome shotgun (WGS) entry which is preliminary data.</text>
</comment>
<reference evidence="2 3" key="1">
    <citation type="submission" date="2019-09" db="EMBL/GenBank/DDBJ databases">
        <title>Salinarimonas rosea gen. nov., sp. nov., a new member of the a-2 subgroup of the Proteobacteria.</title>
        <authorList>
            <person name="Liu J."/>
        </authorList>
    </citation>
    <scope>NUCLEOTIDE SEQUENCE [LARGE SCALE GENOMIC DNA]</scope>
    <source>
        <strain evidence="2 3">BN140002</strain>
    </source>
</reference>
<proteinExistence type="predicted"/>
<evidence type="ECO:0000313" key="3">
    <source>
        <dbReference type="Proteomes" id="UP000323142"/>
    </source>
</evidence>
<dbReference type="EMBL" id="VUOA01000040">
    <property type="protein sequence ID" value="KAA2234941.1"/>
    <property type="molecule type" value="Genomic_DNA"/>
</dbReference>
<accession>A0A5B2V7J6</accession>
<feature type="signal peptide" evidence="1">
    <location>
        <begin position="1"/>
        <end position="28"/>
    </location>
</feature>
<dbReference type="SUPFAM" id="SSF48452">
    <property type="entry name" value="TPR-like"/>
    <property type="match status" value="1"/>
</dbReference>
<name>A0A5B2V7J6_9HYPH</name>
<dbReference type="Gene3D" id="1.25.40.10">
    <property type="entry name" value="Tetratricopeptide repeat domain"/>
    <property type="match status" value="1"/>
</dbReference>
<sequence>MAKTHPSLSLVCAALALGLAGCETLAVAGLKPSGEPATAAALVLPDGAAVATRSPEQPRSDLDLGKEHFRAENYGLAELHFRKAAEASSGDVEAWLGLAAAYDKLRRFELADRAYARAFKIAGPTPELLNNRGYSYMLRGDVKRASRDLAEASLKDPGDERIRNNLRALDERARRL</sequence>
<evidence type="ECO:0000313" key="2">
    <source>
        <dbReference type="EMBL" id="KAA2234941.1"/>
    </source>
</evidence>
<dbReference type="Proteomes" id="UP000323142">
    <property type="component" value="Unassembled WGS sequence"/>
</dbReference>
<keyword evidence="3" id="KW-1185">Reference proteome</keyword>
<dbReference type="PROSITE" id="PS51257">
    <property type="entry name" value="PROKAR_LIPOPROTEIN"/>
    <property type="match status" value="1"/>
</dbReference>
<dbReference type="OrthoDB" id="8445347at2"/>
<dbReference type="InterPro" id="IPR011990">
    <property type="entry name" value="TPR-like_helical_dom_sf"/>
</dbReference>
<dbReference type="RefSeq" id="WP_149821471.1">
    <property type="nucleotide sequence ID" value="NZ_VUOA01000040.1"/>
</dbReference>
<dbReference type="SMART" id="SM00028">
    <property type="entry name" value="TPR"/>
    <property type="match status" value="3"/>
</dbReference>
<keyword evidence="1" id="KW-0732">Signal</keyword>